<dbReference type="PROSITE" id="PS51898">
    <property type="entry name" value="TYR_RECOMBINASE"/>
    <property type="match status" value="1"/>
</dbReference>
<dbReference type="InterPro" id="IPR035386">
    <property type="entry name" value="Arm-DNA-bind_5"/>
</dbReference>
<reference evidence="8" key="1">
    <citation type="submission" date="2023-07" db="EMBL/GenBank/DDBJ databases">
        <title>Genomic Encyclopedia of Type Strains, Phase IV (KMG-IV): sequencing the most valuable type-strain genomes for metagenomic binning, comparative biology and taxonomic classification.</title>
        <authorList>
            <person name="Goeker M."/>
        </authorList>
    </citation>
    <scope>NUCLEOTIDE SEQUENCE</scope>
    <source>
        <strain evidence="8">DSM 26174</strain>
    </source>
</reference>
<dbReference type="PANTHER" id="PTHR30349">
    <property type="entry name" value="PHAGE INTEGRASE-RELATED"/>
    <property type="match status" value="1"/>
</dbReference>
<dbReference type="InterPro" id="IPR013762">
    <property type="entry name" value="Integrase-like_cat_sf"/>
</dbReference>
<evidence type="ECO:0000259" key="7">
    <source>
        <dbReference type="PROSITE" id="PS51900"/>
    </source>
</evidence>
<dbReference type="SUPFAM" id="SSF56349">
    <property type="entry name" value="DNA breaking-rejoining enzymes"/>
    <property type="match status" value="1"/>
</dbReference>
<evidence type="ECO:0000256" key="2">
    <source>
        <dbReference type="ARBA" id="ARBA00022908"/>
    </source>
</evidence>
<keyword evidence="9" id="KW-1185">Reference proteome</keyword>
<comment type="similarity">
    <text evidence="1">Belongs to the 'phage' integrase family.</text>
</comment>
<gene>
    <name evidence="8" type="ORF">HNQ88_002972</name>
</gene>
<sequence length="390" mass="45668">MKFNINMWLRKDRISEDGRAPIYCKINYKGQIASISTNVRVAPEEWNSKGYGRITSSGELSQIHNTVLHNMRAKLERIYNALISFGKLVSSKIVKDIYQGNRKVHYKLVEIVEEFIQYREDQGLAYNTLKNSRNALRHLFNYLEKVNNKNLQADDIDRCFGDDFLLYLKKDCEVSHNTAVKLVKLIQAALDYGFKRDYIETNPLKSFEAKMRNEIKPIDFVDDQDMERLKQAEFEDKRHERVRDIFYFQCRTGLSYCDLKAFQSEAHVKFAKQGPFIQQQRQKSSTYSVVPLMPEAITILEKYEYKLPIISNQKYNKYLKEVADLCDIRMSLSSHIGRKTFATWLFNNEVNAVSVMKALGHSDLKTTLRHYAEILPKKVIEDFRQAFGLM</sequence>
<organism evidence="8 9">
    <name type="scientific">Aureibacter tunicatorum</name>
    <dbReference type="NCBI Taxonomy" id="866807"/>
    <lineage>
        <taxon>Bacteria</taxon>
        <taxon>Pseudomonadati</taxon>
        <taxon>Bacteroidota</taxon>
        <taxon>Cytophagia</taxon>
        <taxon>Cytophagales</taxon>
        <taxon>Persicobacteraceae</taxon>
        <taxon>Aureibacter</taxon>
    </lineage>
</organism>
<evidence type="ECO:0000256" key="5">
    <source>
        <dbReference type="PROSITE-ProRule" id="PRU01248"/>
    </source>
</evidence>
<dbReference type="InterPro" id="IPR025269">
    <property type="entry name" value="SAM-like_dom"/>
</dbReference>
<dbReference type="CDD" id="cd01185">
    <property type="entry name" value="INTN1_C_like"/>
    <property type="match status" value="1"/>
</dbReference>
<dbReference type="RefSeq" id="WP_309939731.1">
    <property type="nucleotide sequence ID" value="NZ_AP025305.1"/>
</dbReference>
<dbReference type="Pfam" id="PF17293">
    <property type="entry name" value="Arm-DNA-bind_5"/>
    <property type="match status" value="1"/>
</dbReference>
<keyword evidence="2" id="KW-0229">DNA integration</keyword>
<comment type="caution">
    <text evidence="8">The sequence shown here is derived from an EMBL/GenBank/DDBJ whole genome shotgun (WGS) entry which is preliminary data.</text>
</comment>
<evidence type="ECO:0000256" key="3">
    <source>
        <dbReference type="ARBA" id="ARBA00023125"/>
    </source>
</evidence>
<accession>A0AAE3XQ03</accession>
<evidence type="ECO:0000313" key="9">
    <source>
        <dbReference type="Proteomes" id="UP001185092"/>
    </source>
</evidence>
<feature type="domain" description="Tyr recombinase" evidence="6">
    <location>
        <begin position="216"/>
        <end position="384"/>
    </location>
</feature>
<dbReference type="EMBL" id="JAVDQD010000003">
    <property type="protein sequence ID" value="MDR6239924.1"/>
    <property type="molecule type" value="Genomic_DNA"/>
</dbReference>
<dbReference type="Proteomes" id="UP001185092">
    <property type="component" value="Unassembled WGS sequence"/>
</dbReference>
<dbReference type="InterPro" id="IPR002104">
    <property type="entry name" value="Integrase_catalytic"/>
</dbReference>
<dbReference type="Pfam" id="PF13102">
    <property type="entry name" value="Phage_int_SAM_5"/>
    <property type="match status" value="1"/>
</dbReference>
<protein>
    <submittedName>
        <fullName evidence="8">Site-specific recombinase XerD</fullName>
    </submittedName>
</protein>
<evidence type="ECO:0000256" key="1">
    <source>
        <dbReference type="ARBA" id="ARBA00008857"/>
    </source>
</evidence>
<dbReference type="InterPro" id="IPR050090">
    <property type="entry name" value="Tyrosine_recombinase_XerCD"/>
</dbReference>
<evidence type="ECO:0000256" key="4">
    <source>
        <dbReference type="ARBA" id="ARBA00023172"/>
    </source>
</evidence>
<dbReference type="PANTHER" id="PTHR30349:SF64">
    <property type="entry name" value="PROPHAGE INTEGRASE INTD-RELATED"/>
    <property type="match status" value="1"/>
</dbReference>
<proteinExistence type="inferred from homology"/>
<dbReference type="AlphaFoldDB" id="A0AAE3XQ03"/>
<dbReference type="Gene3D" id="1.10.150.130">
    <property type="match status" value="1"/>
</dbReference>
<evidence type="ECO:0000259" key="6">
    <source>
        <dbReference type="PROSITE" id="PS51898"/>
    </source>
</evidence>
<evidence type="ECO:0000313" key="8">
    <source>
        <dbReference type="EMBL" id="MDR6239924.1"/>
    </source>
</evidence>
<dbReference type="GO" id="GO:0006310">
    <property type="term" value="P:DNA recombination"/>
    <property type="evidence" value="ECO:0007669"/>
    <property type="project" value="UniProtKB-KW"/>
</dbReference>
<dbReference type="InterPro" id="IPR044068">
    <property type="entry name" value="CB"/>
</dbReference>
<dbReference type="GO" id="GO:0015074">
    <property type="term" value="P:DNA integration"/>
    <property type="evidence" value="ECO:0007669"/>
    <property type="project" value="UniProtKB-KW"/>
</dbReference>
<keyword evidence="3 5" id="KW-0238">DNA-binding</keyword>
<name>A0AAE3XQ03_9BACT</name>
<dbReference type="Gene3D" id="1.10.443.10">
    <property type="entry name" value="Intergrase catalytic core"/>
    <property type="match status" value="1"/>
</dbReference>
<dbReference type="InterPro" id="IPR010998">
    <property type="entry name" value="Integrase_recombinase_N"/>
</dbReference>
<dbReference type="PROSITE" id="PS51900">
    <property type="entry name" value="CB"/>
    <property type="match status" value="1"/>
</dbReference>
<dbReference type="Pfam" id="PF00589">
    <property type="entry name" value="Phage_integrase"/>
    <property type="match status" value="1"/>
</dbReference>
<feature type="domain" description="Core-binding (CB)" evidence="7">
    <location>
        <begin position="106"/>
        <end position="194"/>
    </location>
</feature>
<keyword evidence="4" id="KW-0233">DNA recombination</keyword>
<dbReference type="GO" id="GO:0003677">
    <property type="term" value="F:DNA binding"/>
    <property type="evidence" value="ECO:0007669"/>
    <property type="project" value="UniProtKB-UniRule"/>
</dbReference>
<dbReference type="InterPro" id="IPR011010">
    <property type="entry name" value="DNA_brk_join_enz"/>
</dbReference>